<dbReference type="Gene3D" id="3.20.20.30">
    <property type="entry name" value="Luciferase-like domain"/>
    <property type="match status" value="1"/>
</dbReference>
<dbReference type="InterPro" id="IPR036661">
    <property type="entry name" value="Luciferase-like_sf"/>
</dbReference>
<organism evidence="3 4">
    <name type="scientific">Rhodococcoides kyotonense</name>
    <dbReference type="NCBI Taxonomy" id="398843"/>
    <lineage>
        <taxon>Bacteria</taxon>
        <taxon>Bacillati</taxon>
        <taxon>Actinomycetota</taxon>
        <taxon>Actinomycetes</taxon>
        <taxon>Mycobacteriales</taxon>
        <taxon>Nocardiaceae</taxon>
        <taxon>Rhodococcoides</taxon>
    </lineage>
</organism>
<dbReference type="GO" id="GO:0016705">
    <property type="term" value="F:oxidoreductase activity, acting on paired donors, with incorporation or reduction of molecular oxygen"/>
    <property type="evidence" value="ECO:0007669"/>
    <property type="project" value="InterPro"/>
</dbReference>
<dbReference type="SUPFAM" id="SSF51679">
    <property type="entry name" value="Bacterial luciferase-like"/>
    <property type="match status" value="1"/>
</dbReference>
<protein>
    <submittedName>
        <fullName evidence="3">Flavin-dependent oxidoreductase, luciferase family (Includes alkanesulfonate monooxygenase SsuD and methylene tetrahydromethanopterin reductase)</fullName>
    </submittedName>
</protein>
<keyword evidence="3" id="KW-0503">Monooxygenase</keyword>
<sequence length="319" mass="34082">MITVGLSVHESLLVPDPVERRRLLDRVSDAGLDYVTVGDHISFHGGTGFDGIVSATSILASTDNLGVVIGVYLLGLRHPMLAARQLATLSQIAPGRLTLGVGVGGEDRSEISNSGVDPATRGKRLDESLDVMQRLLTGQEVTHAGRFFELDRARILPPPAVPIPIVVGGKGDSAVARTARYGDGWLGIFCSARRFGETRVKIVQAASQLGRNPEEFGVNVWCGIDDDPDVAEKLIGDRMSTMYRLPREKFQHVAPAGTPKQVADWLSRFVDAGARSITIIPVGRDGDAEIDHAAAVRRILVAEHGWAGKRSDAVAGTSA</sequence>
<dbReference type="OrthoDB" id="3773796at2"/>
<keyword evidence="1" id="KW-0560">Oxidoreductase</keyword>
<reference evidence="4" key="1">
    <citation type="submission" date="2017-06" db="EMBL/GenBank/DDBJ databases">
        <authorList>
            <person name="Varghese N."/>
            <person name="Submissions S."/>
        </authorList>
    </citation>
    <scope>NUCLEOTIDE SEQUENCE [LARGE SCALE GENOMIC DNA]</scope>
    <source>
        <strain evidence="4">JCM 23211</strain>
    </source>
</reference>
<dbReference type="InterPro" id="IPR050564">
    <property type="entry name" value="F420-G6PD/mer"/>
</dbReference>
<dbReference type="PANTHER" id="PTHR43244">
    <property type="match status" value="1"/>
</dbReference>
<dbReference type="InterPro" id="IPR011251">
    <property type="entry name" value="Luciferase-like_dom"/>
</dbReference>
<dbReference type="Pfam" id="PF00296">
    <property type="entry name" value="Bac_luciferase"/>
    <property type="match status" value="1"/>
</dbReference>
<dbReference type="RefSeq" id="WP_089248133.1">
    <property type="nucleotide sequence ID" value="NZ_FZOW01000009.1"/>
</dbReference>
<proteinExistence type="predicted"/>
<gene>
    <name evidence="3" type="ORF">SAMN05421642_109167</name>
</gene>
<dbReference type="AlphaFoldDB" id="A0A239K0I1"/>
<dbReference type="EMBL" id="FZOW01000009">
    <property type="protein sequence ID" value="SNT11248.1"/>
    <property type="molecule type" value="Genomic_DNA"/>
</dbReference>
<dbReference type="GO" id="GO:0004497">
    <property type="term" value="F:monooxygenase activity"/>
    <property type="evidence" value="ECO:0007669"/>
    <property type="project" value="UniProtKB-KW"/>
</dbReference>
<accession>A0A239K0I1</accession>
<dbReference type="PANTHER" id="PTHR43244:SF1">
    <property type="entry name" value="5,10-METHYLENETETRAHYDROMETHANOPTERIN REDUCTASE"/>
    <property type="match status" value="1"/>
</dbReference>
<name>A0A239K0I1_9NOCA</name>
<dbReference type="Proteomes" id="UP000198327">
    <property type="component" value="Unassembled WGS sequence"/>
</dbReference>
<evidence type="ECO:0000313" key="3">
    <source>
        <dbReference type="EMBL" id="SNT11248.1"/>
    </source>
</evidence>
<evidence type="ECO:0000313" key="4">
    <source>
        <dbReference type="Proteomes" id="UP000198327"/>
    </source>
</evidence>
<evidence type="ECO:0000259" key="2">
    <source>
        <dbReference type="Pfam" id="PF00296"/>
    </source>
</evidence>
<evidence type="ECO:0000256" key="1">
    <source>
        <dbReference type="ARBA" id="ARBA00023002"/>
    </source>
</evidence>
<feature type="domain" description="Luciferase-like" evidence="2">
    <location>
        <begin position="19"/>
        <end position="235"/>
    </location>
</feature>
<keyword evidence="4" id="KW-1185">Reference proteome</keyword>